<dbReference type="SUPFAM" id="SSF89550">
    <property type="entry name" value="PHP domain-like"/>
    <property type="match status" value="1"/>
</dbReference>
<reference evidence="3" key="1">
    <citation type="journal article" date="2019" name="Int. J. Syst. Evol. Microbiol.">
        <title>The Global Catalogue of Microorganisms (GCM) 10K type strain sequencing project: providing services to taxonomists for standard genome sequencing and annotation.</title>
        <authorList>
            <consortium name="The Broad Institute Genomics Platform"/>
            <consortium name="The Broad Institute Genome Sequencing Center for Infectious Disease"/>
            <person name="Wu L."/>
            <person name="Ma J."/>
        </authorList>
    </citation>
    <scope>NUCLEOTIDE SEQUENCE [LARGE SCALE GENOMIC DNA]</scope>
    <source>
        <strain evidence="3">JCM 18542</strain>
    </source>
</reference>
<comment type="caution">
    <text evidence="2">The sequence shown here is derived from an EMBL/GenBank/DDBJ whole genome shotgun (WGS) entry which is preliminary data.</text>
</comment>
<dbReference type="CDD" id="cd07438">
    <property type="entry name" value="PHP_HisPPase_AMP"/>
    <property type="match status" value="1"/>
</dbReference>
<keyword evidence="3" id="KW-1185">Reference proteome</keyword>
<dbReference type="InterPro" id="IPR003141">
    <property type="entry name" value="Pol/His_phosphatase_N"/>
</dbReference>
<name>A0ABP9CQ64_9ACTN</name>
<feature type="domain" description="Polymerase/histidinol phosphatase N-terminal" evidence="1">
    <location>
        <begin position="3"/>
        <end position="70"/>
    </location>
</feature>
<protein>
    <submittedName>
        <fullName evidence="2">PHP domain-containing protein</fullName>
    </submittedName>
</protein>
<dbReference type="PANTHER" id="PTHR42924">
    <property type="entry name" value="EXONUCLEASE"/>
    <property type="match status" value="1"/>
</dbReference>
<dbReference type="SMART" id="SM00481">
    <property type="entry name" value="POLIIIAc"/>
    <property type="match status" value="1"/>
</dbReference>
<dbReference type="Gene3D" id="1.10.150.650">
    <property type="match status" value="1"/>
</dbReference>
<evidence type="ECO:0000313" key="3">
    <source>
        <dbReference type="Proteomes" id="UP001500839"/>
    </source>
</evidence>
<dbReference type="Proteomes" id="UP001500839">
    <property type="component" value="Unassembled WGS sequence"/>
</dbReference>
<dbReference type="Gene3D" id="3.20.20.140">
    <property type="entry name" value="Metal-dependent hydrolases"/>
    <property type="match status" value="1"/>
</dbReference>
<proteinExistence type="predicted"/>
<dbReference type="InterPro" id="IPR016195">
    <property type="entry name" value="Pol/histidinol_Pase-like"/>
</dbReference>
<evidence type="ECO:0000259" key="1">
    <source>
        <dbReference type="SMART" id="SM00481"/>
    </source>
</evidence>
<dbReference type="InterPro" id="IPR052018">
    <property type="entry name" value="PHP_domain"/>
</dbReference>
<dbReference type="PANTHER" id="PTHR42924:SF3">
    <property type="entry name" value="POLYMERASE_HISTIDINOL PHOSPHATASE N-TERMINAL DOMAIN-CONTAINING PROTEIN"/>
    <property type="match status" value="1"/>
</dbReference>
<gene>
    <name evidence="2" type="ORF">GCM10023353_16640</name>
</gene>
<accession>A0ABP9CQ64</accession>
<dbReference type="RefSeq" id="WP_200171956.1">
    <property type="nucleotide sequence ID" value="NZ_BAABKQ010000001.1"/>
</dbReference>
<evidence type="ECO:0000313" key="2">
    <source>
        <dbReference type="EMBL" id="GAA4812503.1"/>
    </source>
</evidence>
<dbReference type="InterPro" id="IPR004013">
    <property type="entry name" value="PHP_dom"/>
</dbReference>
<dbReference type="Pfam" id="PF02811">
    <property type="entry name" value="PHP"/>
    <property type="match status" value="1"/>
</dbReference>
<dbReference type="EMBL" id="BAABKQ010000001">
    <property type="protein sequence ID" value="GAA4812503.1"/>
    <property type="molecule type" value="Genomic_DNA"/>
</dbReference>
<sequence length="301" mass="32056">MRIDLHAHTTASDGTTAPRALVAEAVTAGLDVVAITDHDTTAGWSEATEAALSAPRPLSLVRGMEWSCEARAEPDRTEQNRRVSVHLLCYLFDPDDPAIVAETERLRGERARRLRVMAERMAADGLPVDADALFADPGRVPGRPHLARFLVDRGVVESMQAAFAGPLSTDSPYYERKRDTPVEDAVRAVTAAGGVTVIAHPRARSRGPLMDMAQIVELAESGLAGVEADHLDHDADDRACLRDLASRAGLVVTGSSDFHGGNKTVRLGAELTAPDQYAALVQRANGIDVVGTLRASADEGA</sequence>
<organism evidence="2 3">
    <name type="scientific">Tomitella cavernea</name>
    <dbReference type="NCBI Taxonomy" id="1387982"/>
    <lineage>
        <taxon>Bacteria</taxon>
        <taxon>Bacillati</taxon>
        <taxon>Actinomycetota</taxon>
        <taxon>Actinomycetes</taxon>
        <taxon>Mycobacteriales</taxon>
        <taxon>Tomitella</taxon>
    </lineage>
</organism>